<dbReference type="Gene3D" id="3.40.930.10">
    <property type="entry name" value="Mannitol-specific EII, Chain A"/>
    <property type="match status" value="1"/>
</dbReference>
<dbReference type="PANTHER" id="PTHR47738:SF1">
    <property type="entry name" value="NITROGEN REGULATORY PROTEIN"/>
    <property type="match status" value="1"/>
</dbReference>
<dbReference type="EMBL" id="QKOE01000001">
    <property type="protein sequence ID" value="PZA18474.1"/>
    <property type="molecule type" value="Genomic_DNA"/>
</dbReference>
<dbReference type="PROSITE" id="PS51094">
    <property type="entry name" value="PTS_EIIA_TYPE_2"/>
    <property type="match status" value="1"/>
</dbReference>
<dbReference type="AlphaFoldDB" id="A0A323V167"/>
<sequence>MSALSTYLQAEDILLGLQVADKRQLFQAIGRHVQRIGGLAAEDVASGLTQRELAGSTGLGLGVAVPHARVKGLKHIRALYVRPAAGLAFGAPDAQPVADILVLLVPSPATQLHLELLAHVVSLLSDRAFRAALHARQSPVEIKMLLDERQL</sequence>
<protein>
    <submittedName>
        <fullName evidence="2">PTS sugar transporter subunit IIA</fullName>
    </submittedName>
</protein>
<gene>
    <name evidence="2" type="ORF">DNK49_02800</name>
</gene>
<feature type="domain" description="PTS EIIA type-2" evidence="1">
    <location>
        <begin position="6"/>
        <end position="149"/>
    </location>
</feature>
<name>A0A323V167_9RHOO</name>
<accession>A0A323V167</accession>
<dbReference type="GO" id="GO:0030295">
    <property type="term" value="F:protein kinase activator activity"/>
    <property type="evidence" value="ECO:0007669"/>
    <property type="project" value="TreeGrafter"/>
</dbReference>
<dbReference type="RefSeq" id="WP_110522773.1">
    <property type="nucleotide sequence ID" value="NZ_QKOE01000001.1"/>
</dbReference>
<proteinExistence type="predicted"/>
<keyword evidence="3" id="KW-1185">Reference proteome</keyword>
<reference evidence="2 3" key="1">
    <citation type="submission" date="2018-06" db="EMBL/GenBank/DDBJ databases">
        <title>Azoarcus communis strain SWub3 genome.</title>
        <authorList>
            <person name="Zorraquino Salvo V."/>
            <person name="Toubiana D."/>
            <person name="Blumwald E."/>
        </authorList>
    </citation>
    <scope>NUCLEOTIDE SEQUENCE [LARGE SCALE GENOMIC DNA]</scope>
    <source>
        <strain evidence="2 3">SWub3</strain>
    </source>
</reference>
<organism evidence="2 3">
    <name type="scientific">Parazoarcus communis SWub3 = DSM 12120</name>
    <dbReference type="NCBI Taxonomy" id="1121029"/>
    <lineage>
        <taxon>Bacteria</taxon>
        <taxon>Pseudomonadati</taxon>
        <taxon>Pseudomonadota</taxon>
        <taxon>Betaproteobacteria</taxon>
        <taxon>Rhodocyclales</taxon>
        <taxon>Zoogloeaceae</taxon>
        <taxon>Parazoarcus</taxon>
    </lineage>
</organism>
<dbReference type="CDD" id="cd00211">
    <property type="entry name" value="PTS_IIA_fru"/>
    <property type="match status" value="1"/>
</dbReference>
<dbReference type="PANTHER" id="PTHR47738">
    <property type="entry name" value="PTS SYSTEM FRUCTOSE-LIKE EIIA COMPONENT-RELATED"/>
    <property type="match status" value="1"/>
</dbReference>
<keyword evidence="2" id="KW-0813">Transport</keyword>
<comment type="caution">
    <text evidence="2">The sequence shown here is derived from an EMBL/GenBank/DDBJ whole genome shotgun (WGS) entry which is preliminary data.</text>
</comment>
<dbReference type="InterPro" id="IPR016152">
    <property type="entry name" value="PTrfase/Anion_transptr"/>
</dbReference>
<dbReference type="InterPro" id="IPR051541">
    <property type="entry name" value="PTS_SugarTrans_NitroReg"/>
</dbReference>
<keyword evidence="2" id="KW-0762">Sugar transport</keyword>
<evidence type="ECO:0000259" key="1">
    <source>
        <dbReference type="PROSITE" id="PS51094"/>
    </source>
</evidence>
<evidence type="ECO:0000313" key="2">
    <source>
        <dbReference type="EMBL" id="PZA18474.1"/>
    </source>
</evidence>
<dbReference type="PROSITE" id="PS00372">
    <property type="entry name" value="PTS_EIIA_TYPE_2_HIS"/>
    <property type="match status" value="1"/>
</dbReference>
<dbReference type="SUPFAM" id="SSF55804">
    <property type="entry name" value="Phoshotransferase/anion transport protein"/>
    <property type="match status" value="1"/>
</dbReference>
<dbReference type="InterPro" id="IPR002178">
    <property type="entry name" value="PTS_EIIA_type-2_dom"/>
</dbReference>
<dbReference type="OrthoDB" id="95460at2"/>
<evidence type="ECO:0000313" key="3">
    <source>
        <dbReference type="Proteomes" id="UP000248259"/>
    </source>
</evidence>
<dbReference type="Pfam" id="PF00359">
    <property type="entry name" value="PTS_EIIA_2"/>
    <property type="match status" value="1"/>
</dbReference>
<dbReference type="Proteomes" id="UP000248259">
    <property type="component" value="Unassembled WGS sequence"/>
</dbReference>